<gene>
    <name evidence="2" type="ORF">SAMN05216262_10724</name>
</gene>
<reference evidence="3" key="1">
    <citation type="submission" date="2016-10" db="EMBL/GenBank/DDBJ databases">
        <authorList>
            <person name="Varghese N."/>
            <person name="Submissions S."/>
        </authorList>
    </citation>
    <scope>NUCLEOTIDE SEQUENCE [LARGE SCALE GENOMIC DNA]</scope>
    <source>
        <strain evidence="3">CGMCC 1.9127</strain>
    </source>
</reference>
<dbReference type="CDD" id="cd03133">
    <property type="entry name" value="GATase1_ES1"/>
    <property type="match status" value="1"/>
</dbReference>
<evidence type="ECO:0000256" key="1">
    <source>
        <dbReference type="PIRNR" id="PIRNR006320"/>
    </source>
</evidence>
<keyword evidence="1" id="KW-0456">Lyase</keyword>
<dbReference type="PANTHER" id="PTHR10224:SF12">
    <property type="entry name" value="GLYOXALASE ELBB"/>
    <property type="match status" value="1"/>
</dbReference>
<dbReference type="OrthoDB" id="5605062at2"/>
<dbReference type="InterPro" id="IPR029062">
    <property type="entry name" value="Class_I_gatase-like"/>
</dbReference>
<dbReference type="EMBL" id="FOBI01000007">
    <property type="protein sequence ID" value="SEL18363.1"/>
    <property type="molecule type" value="Genomic_DNA"/>
</dbReference>
<dbReference type="SUPFAM" id="SSF52317">
    <property type="entry name" value="Class I glutamine amidotransferase-like"/>
    <property type="match status" value="1"/>
</dbReference>
<dbReference type="GO" id="GO:0016829">
    <property type="term" value="F:lyase activity"/>
    <property type="evidence" value="ECO:0007669"/>
    <property type="project" value="UniProtKB-UniRule"/>
</dbReference>
<dbReference type="PANTHER" id="PTHR10224">
    <property type="entry name" value="ES1 PROTEIN HOMOLOG, MITOCHONDRIAL"/>
    <property type="match status" value="1"/>
</dbReference>
<comment type="function">
    <text evidence="1">Displays glyoxalase activity, catalyzing the conversion of glyoxal to glycolate.</text>
</comment>
<proteinExistence type="inferred from homology"/>
<dbReference type="NCBIfam" id="NF008747">
    <property type="entry name" value="PRK11780.1"/>
    <property type="match status" value="1"/>
</dbReference>
<dbReference type="AlphaFoldDB" id="A0A1H7N4E6"/>
<name>A0A1H7N4E6_9GAMM</name>
<accession>A0A1H7N4E6</accession>
<dbReference type="InterPro" id="IPR026041">
    <property type="entry name" value="ElbB"/>
</dbReference>
<evidence type="ECO:0000313" key="3">
    <source>
        <dbReference type="Proteomes" id="UP000199297"/>
    </source>
</evidence>
<keyword evidence="3" id="KW-1185">Reference proteome</keyword>
<organism evidence="2 3">
    <name type="scientific">Colwellia chukchiensis</name>
    <dbReference type="NCBI Taxonomy" id="641665"/>
    <lineage>
        <taxon>Bacteria</taxon>
        <taxon>Pseudomonadati</taxon>
        <taxon>Pseudomonadota</taxon>
        <taxon>Gammaproteobacteria</taxon>
        <taxon>Alteromonadales</taxon>
        <taxon>Colwelliaceae</taxon>
        <taxon>Colwellia</taxon>
    </lineage>
</organism>
<dbReference type="Proteomes" id="UP000199297">
    <property type="component" value="Unassembled WGS sequence"/>
</dbReference>
<protein>
    <recommendedName>
        <fullName evidence="1">Glyoxalase</fullName>
    </recommendedName>
</protein>
<comment type="similarity">
    <text evidence="1">Belongs to the peptidase C56 family.</text>
</comment>
<dbReference type="Gene3D" id="3.40.50.880">
    <property type="match status" value="1"/>
</dbReference>
<dbReference type="RefSeq" id="WP_085284927.1">
    <property type="nucleotide sequence ID" value="NZ_FOBI01000007.1"/>
</dbReference>
<dbReference type="PIRSF" id="PIRSF006320">
    <property type="entry name" value="Elb2"/>
    <property type="match status" value="1"/>
</dbReference>
<dbReference type="STRING" id="641665.GCA_002104455_03438"/>
<evidence type="ECO:0000313" key="2">
    <source>
        <dbReference type="EMBL" id="SEL18363.1"/>
    </source>
</evidence>
<comment type="catalytic activity">
    <reaction evidence="1">
        <text>glyoxal + H2O = glycolate + H(+)</text>
        <dbReference type="Rhea" id="RHEA:51672"/>
        <dbReference type="ChEBI" id="CHEBI:15377"/>
        <dbReference type="ChEBI" id="CHEBI:15378"/>
        <dbReference type="ChEBI" id="CHEBI:29805"/>
        <dbReference type="ChEBI" id="CHEBI:34779"/>
    </reaction>
</comment>
<sequence length="218" mass="22862">MKNIAVILSGCGVYDGTEIHEAVLTLLAIEQAGAKYRCFAPNINQHHVINHLSGEVMAAEQRNVLIESARIARGDVEDLSELIVAEFDALIVPGGFGAAKNLSDFAINADSYTVNKQVLSACQGFANASKPAGYMCIAPAMVPIIYGSNVQATIGHDVGVAQSLTAAGLAHQNCAVDDIVVETQHKLVSTPAYMLATSLTEAASGINKLVAKVIDLTN</sequence>